<keyword evidence="1" id="KW-0378">Hydrolase</keyword>
<dbReference type="NCBIfam" id="TIGR01549">
    <property type="entry name" value="HAD-SF-IA-v1"/>
    <property type="match status" value="1"/>
</dbReference>
<dbReference type="InterPro" id="IPR050155">
    <property type="entry name" value="HAD-like_hydrolase_sf"/>
</dbReference>
<protein>
    <submittedName>
        <fullName evidence="1">HAD family hydrolase</fullName>
    </submittedName>
</protein>
<dbReference type="InterPro" id="IPR006439">
    <property type="entry name" value="HAD-SF_hydro_IA"/>
</dbReference>
<gene>
    <name evidence="1" type="ORF">NE695_17515</name>
</gene>
<dbReference type="Proteomes" id="UP001524473">
    <property type="component" value="Unassembled WGS sequence"/>
</dbReference>
<dbReference type="EMBL" id="JANFZH010000067">
    <property type="protein sequence ID" value="MCQ4841712.1"/>
    <property type="molecule type" value="Genomic_DNA"/>
</dbReference>
<dbReference type="SFLD" id="SFLDG01129">
    <property type="entry name" value="C1.5:_HAD__Beta-PGM__Phosphata"/>
    <property type="match status" value="1"/>
</dbReference>
<proteinExistence type="predicted"/>
<keyword evidence="2" id="KW-1185">Reference proteome</keyword>
<dbReference type="Gene3D" id="3.40.50.1000">
    <property type="entry name" value="HAD superfamily/HAD-like"/>
    <property type="match status" value="1"/>
</dbReference>
<dbReference type="SFLD" id="SFLDS00003">
    <property type="entry name" value="Haloacid_Dehalogenase"/>
    <property type="match status" value="1"/>
</dbReference>
<dbReference type="SFLD" id="SFLDG01135">
    <property type="entry name" value="C1.5.6:_HAD__Beta-PGM__Phospha"/>
    <property type="match status" value="1"/>
</dbReference>
<dbReference type="SUPFAM" id="SSF56784">
    <property type="entry name" value="HAD-like"/>
    <property type="match status" value="1"/>
</dbReference>
<dbReference type="GO" id="GO:0016787">
    <property type="term" value="F:hydrolase activity"/>
    <property type="evidence" value="ECO:0007669"/>
    <property type="project" value="UniProtKB-KW"/>
</dbReference>
<dbReference type="GeneID" id="90531714"/>
<sequence>MYKACIFDMDGTLLNTLHSIAWIGNTTLHKFGLPPIETDAYKLLVGNGADTLMRRMLRTVGAKFSDAQLTEFRAEYDRLYESDPLRLVTPYPGIPELLRELKGRGFRLGVLSNKPDNMTRILAESFYAGLFDAIRGQVPGIPKKPDPTAALGIAKGFSIPPREILYIGDSGVDMLTGKNAGMDSCGVLWGFRDRKELEENGAVFTVGSASELLETVMSR</sequence>
<comment type="caution">
    <text evidence="1">The sequence shown here is derived from an EMBL/GenBank/DDBJ whole genome shotgun (WGS) entry which is preliminary data.</text>
</comment>
<dbReference type="RefSeq" id="WP_066861943.1">
    <property type="nucleotide sequence ID" value="NZ_CABKVV010000012.1"/>
</dbReference>
<dbReference type="PANTHER" id="PTHR43434">
    <property type="entry name" value="PHOSPHOGLYCOLATE PHOSPHATASE"/>
    <property type="match status" value="1"/>
</dbReference>
<dbReference type="InterPro" id="IPR023198">
    <property type="entry name" value="PGP-like_dom2"/>
</dbReference>
<dbReference type="Pfam" id="PF13419">
    <property type="entry name" value="HAD_2"/>
    <property type="match status" value="1"/>
</dbReference>
<name>A0ABT1S441_9FIRM</name>
<dbReference type="InterPro" id="IPR036412">
    <property type="entry name" value="HAD-like_sf"/>
</dbReference>
<evidence type="ECO:0000313" key="2">
    <source>
        <dbReference type="Proteomes" id="UP001524473"/>
    </source>
</evidence>
<dbReference type="InterPro" id="IPR023214">
    <property type="entry name" value="HAD_sf"/>
</dbReference>
<evidence type="ECO:0000313" key="1">
    <source>
        <dbReference type="EMBL" id="MCQ4841712.1"/>
    </source>
</evidence>
<dbReference type="Gene3D" id="1.10.150.240">
    <property type="entry name" value="Putative phosphatase, domain 2"/>
    <property type="match status" value="1"/>
</dbReference>
<dbReference type="PANTHER" id="PTHR43434:SF1">
    <property type="entry name" value="PHOSPHOGLYCOLATE PHOSPHATASE"/>
    <property type="match status" value="1"/>
</dbReference>
<accession>A0ABT1S441</accession>
<organism evidence="1 2">
    <name type="scientific">Neglectibacter timonensis</name>
    <dbReference type="NCBI Taxonomy" id="1776382"/>
    <lineage>
        <taxon>Bacteria</taxon>
        <taxon>Bacillati</taxon>
        <taxon>Bacillota</taxon>
        <taxon>Clostridia</taxon>
        <taxon>Eubacteriales</taxon>
        <taxon>Oscillospiraceae</taxon>
        <taxon>Neglectibacter</taxon>
    </lineage>
</organism>
<dbReference type="PRINTS" id="PR00413">
    <property type="entry name" value="HADHALOGNASE"/>
</dbReference>
<reference evidence="1 2" key="1">
    <citation type="submission" date="2022-06" db="EMBL/GenBank/DDBJ databases">
        <title>Isolation of gut microbiota from human fecal samples.</title>
        <authorList>
            <person name="Pamer E.G."/>
            <person name="Barat B."/>
            <person name="Waligurski E."/>
            <person name="Medina S."/>
            <person name="Paddock L."/>
            <person name="Mostad J."/>
        </authorList>
    </citation>
    <scope>NUCLEOTIDE SEQUENCE [LARGE SCALE GENOMIC DNA]</scope>
    <source>
        <strain evidence="1 2">DFI.9.73</strain>
    </source>
</reference>
<dbReference type="InterPro" id="IPR041492">
    <property type="entry name" value="HAD_2"/>
</dbReference>